<dbReference type="InParanoid" id="A0A0Q2V3A5"/>
<sequence length="507" mass="54233">MNTILQALAQRAETTPDAIAFQGYSERTQQIESISYLTLWVRVKEAAALLTQLEARCIALRAENSLGWVITDLAAMQARIPVVPVPMFFSETQIVHTLERSGADVLIGDWHSLQPELLGQLEGLPLWRNSHAHGAHWLPDSSKITFTSGSTGQPKGVCLSDEQLAQVSGALADAIATETRCKTHLILLPLSTLLENITGVYVPMLLGATSVVVPGENVGLSGSSQFNPNQFAVALSQYQPSSLVLTPALLMALIHIVTLNPTLARSLEFVAVGGARVTPALLNKARALGIPAFEGYGLSECASVVSLNTPSAHKPGTSGRVLPHVEVKIADDGEVLVRGNVALGYIGEAFTQTWLATGDLGHLDAQGFLTINGRKKNQIITAFGRNVSPEWLESEAQVLPALHSMVVVGEGQSTLTAVVDSNQPEIVAVSLRKLNAALPDYARIGKVVTLAGLKQQPGLYTANGRPVRAQFEHWLAQLPVGGQHTITTNLNDTSNLNHTTSPHESWS</sequence>
<feature type="domain" description="AMP-dependent synthetase/ligase" evidence="2">
    <location>
        <begin position="9"/>
        <end position="342"/>
    </location>
</feature>
<dbReference type="InterPro" id="IPR000873">
    <property type="entry name" value="AMP-dep_synth/lig_dom"/>
</dbReference>
<organism evidence="3 4">
    <name type="scientific">Vibrio furnissii</name>
    <dbReference type="NCBI Taxonomy" id="29494"/>
    <lineage>
        <taxon>Bacteria</taxon>
        <taxon>Pseudomonadati</taxon>
        <taxon>Pseudomonadota</taxon>
        <taxon>Gammaproteobacteria</taxon>
        <taxon>Vibrionales</taxon>
        <taxon>Vibrionaceae</taxon>
        <taxon>Vibrio</taxon>
    </lineage>
</organism>
<evidence type="ECO:0000313" key="3">
    <source>
        <dbReference type="EMBL" id="KQH87272.1"/>
    </source>
</evidence>
<protein>
    <submittedName>
        <fullName evidence="3">Long-chain fatty acid--CoA ligase</fullName>
    </submittedName>
</protein>
<evidence type="ECO:0000259" key="2">
    <source>
        <dbReference type="Pfam" id="PF00501"/>
    </source>
</evidence>
<dbReference type="PANTHER" id="PTHR43767:SF8">
    <property type="entry name" value="LONG-CHAIN-FATTY-ACID--COA LIGASE"/>
    <property type="match status" value="1"/>
</dbReference>
<gene>
    <name evidence="3" type="ORF">AMR76_06020</name>
</gene>
<dbReference type="AlphaFoldDB" id="A0A0Q2V3A5"/>
<dbReference type="RefSeq" id="WP_055465590.1">
    <property type="nucleotide sequence ID" value="NZ_LKHS01000004.1"/>
</dbReference>
<dbReference type="InterPro" id="IPR050237">
    <property type="entry name" value="ATP-dep_AMP-bd_enzyme"/>
</dbReference>
<proteinExistence type="predicted"/>
<dbReference type="GO" id="GO:0016874">
    <property type="term" value="F:ligase activity"/>
    <property type="evidence" value="ECO:0007669"/>
    <property type="project" value="UniProtKB-KW"/>
</dbReference>
<dbReference type="InterPro" id="IPR020845">
    <property type="entry name" value="AMP-binding_CS"/>
</dbReference>
<dbReference type="EMBL" id="LKHS01000004">
    <property type="protein sequence ID" value="KQH87272.1"/>
    <property type="molecule type" value="Genomic_DNA"/>
</dbReference>
<dbReference type="Proteomes" id="UP000051221">
    <property type="component" value="Unassembled WGS sequence"/>
</dbReference>
<keyword evidence="4" id="KW-1185">Reference proteome</keyword>
<evidence type="ECO:0000313" key="4">
    <source>
        <dbReference type="Proteomes" id="UP000051221"/>
    </source>
</evidence>
<dbReference type="Pfam" id="PF00501">
    <property type="entry name" value="AMP-binding"/>
    <property type="match status" value="1"/>
</dbReference>
<keyword evidence="1 3" id="KW-0436">Ligase</keyword>
<reference evidence="3 4" key="1">
    <citation type="submission" date="2015-08" db="EMBL/GenBank/DDBJ databases">
        <title>Antibacterial properties of a collection of Vibrionaceae strains.</title>
        <authorList>
            <person name="Giubergia S."/>
        </authorList>
    </citation>
    <scope>NUCLEOTIDE SEQUENCE [LARGE SCALE GENOMIC DNA]</scope>
    <source>
        <strain evidence="3 4">S0821</strain>
    </source>
</reference>
<dbReference type="InterPro" id="IPR042099">
    <property type="entry name" value="ANL_N_sf"/>
</dbReference>
<dbReference type="Gene3D" id="3.40.50.12780">
    <property type="entry name" value="N-terminal domain of ligase-like"/>
    <property type="match status" value="1"/>
</dbReference>
<dbReference type="PANTHER" id="PTHR43767">
    <property type="entry name" value="LONG-CHAIN-FATTY-ACID--COA LIGASE"/>
    <property type="match status" value="1"/>
</dbReference>
<name>A0A0Q2V3A5_VIBFU</name>
<evidence type="ECO:0000256" key="1">
    <source>
        <dbReference type="ARBA" id="ARBA00022598"/>
    </source>
</evidence>
<comment type="caution">
    <text evidence="3">The sequence shown here is derived from an EMBL/GenBank/DDBJ whole genome shotgun (WGS) entry which is preliminary data.</text>
</comment>
<accession>A0A0Q2V3A5</accession>
<dbReference type="SUPFAM" id="SSF56801">
    <property type="entry name" value="Acetyl-CoA synthetase-like"/>
    <property type="match status" value="1"/>
</dbReference>
<dbReference type="PROSITE" id="PS00455">
    <property type="entry name" value="AMP_BINDING"/>
    <property type="match status" value="1"/>
</dbReference>